<reference evidence="1 2" key="1">
    <citation type="submission" date="2020-02" db="EMBL/GenBank/DDBJ databases">
        <title>Genome sequence of strain AETb3-4.</title>
        <authorList>
            <person name="Gao J."/>
            <person name="Zhang X."/>
        </authorList>
    </citation>
    <scope>NUCLEOTIDE SEQUENCE [LARGE SCALE GENOMIC DNA]</scope>
    <source>
        <strain evidence="1 2">AETb3-4</strain>
    </source>
</reference>
<dbReference type="AlphaFoldDB" id="A0A7Y7LZT8"/>
<dbReference type="EMBL" id="JAAMFM010000043">
    <property type="protein sequence ID" value="NVM96880.1"/>
    <property type="molecule type" value="Genomic_DNA"/>
</dbReference>
<comment type="caution">
    <text evidence="1">The sequence shown here is derived from an EMBL/GenBank/DDBJ whole genome shotgun (WGS) entry which is preliminary data.</text>
</comment>
<organism evidence="1 2">
    <name type="scientific">Arthrobacter wenxiniae</name>
    <dbReference type="NCBI Taxonomy" id="2713570"/>
    <lineage>
        <taxon>Bacteria</taxon>
        <taxon>Bacillati</taxon>
        <taxon>Actinomycetota</taxon>
        <taxon>Actinomycetes</taxon>
        <taxon>Micrococcales</taxon>
        <taxon>Micrococcaceae</taxon>
        <taxon>Arthrobacter</taxon>
    </lineage>
</organism>
<protein>
    <submittedName>
        <fullName evidence="1">Uncharacterized protein</fullName>
    </submittedName>
</protein>
<evidence type="ECO:0000313" key="1">
    <source>
        <dbReference type="EMBL" id="NVM96880.1"/>
    </source>
</evidence>
<name>A0A7Y7LZT8_9MICC</name>
<accession>A0A7Y7LZT8</accession>
<gene>
    <name evidence="1" type="ORF">G6034_18600</name>
</gene>
<keyword evidence="2" id="KW-1185">Reference proteome</keyword>
<proteinExistence type="predicted"/>
<sequence length="45" mass="4965">MDRESVAGAVDGLLPVLRMVSAVVFHGYFPFRQREVRSGDVTAMP</sequence>
<dbReference type="Proteomes" id="UP000543556">
    <property type="component" value="Unassembled WGS sequence"/>
</dbReference>
<evidence type="ECO:0000313" key="2">
    <source>
        <dbReference type="Proteomes" id="UP000543556"/>
    </source>
</evidence>